<dbReference type="PANTHER" id="PTHR32125">
    <property type="entry name" value="2-C-METHYL-D-ERYTHRITOL 4-PHOSPHATE CYTIDYLYLTRANSFERASE, CHLOROPLASTIC"/>
    <property type="match status" value="1"/>
</dbReference>
<feature type="region of interest" description="Disordered" evidence="8">
    <location>
        <begin position="222"/>
        <end position="276"/>
    </location>
</feature>
<dbReference type="HAMAP" id="MF_00108">
    <property type="entry name" value="IspD"/>
    <property type="match status" value="1"/>
</dbReference>
<keyword evidence="5 7" id="KW-0548">Nucleotidyltransferase</keyword>
<dbReference type="InterPro" id="IPR029044">
    <property type="entry name" value="Nucleotide-diphossugar_trans"/>
</dbReference>
<dbReference type="Proteomes" id="UP000475545">
    <property type="component" value="Unassembled WGS sequence"/>
</dbReference>
<evidence type="ECO:0000256" key="3">
    <source>
        <dbReference type="ARBA" id="ARBA00009789"/>
    </source>
</evidence>
<feature type="compositionally biased region" description="Basic and acidic residues" evidence="8">
    <location>
        <begin position="257"/>
        <end position="270"/>
    </location>
</feature>
<comment type="function">
    <text evidence="7">Catalyzes the formation of 4-diphosphocytidyl-2-C-methyl-D-erythritol from CTP and 2-C-methyl-D-erythritol 4-phosphate (MEP).</text>
</comment>
<gene>
    <name evidence="7" type="primary">ispD</name>
    <name evidence="9" type="ORF">GIY30_01130</name>
</gene>
<dbReference type="FunFam" id="3.90.550.10:FF:000003">
    <property type="entry name" value="2-C-methyl-D-erythritol 4-phosphate cytidylyltransferase"/>
    <property type="match status" value="1"/>
</dbReference>
<dbReference type="NCBIfam" id="TIGR00453">
    <property type="entry name" value="ispD"/>
    <property type="match status" value="1"/>
</dbReference>
<dbReference type="SUPFAM" id="SSF53448">
    <property type="entry name" value="Nucleotide-diphospho-sugar transferases"/>
    <property type="match status" value="1"/>
</dbReference>
<dbReference type="AlphaFoldDB" id="A0A6L7GJ56"/>
<comment type="similarity">
    <text evidence="3 7">Belongs to the IspD/TarI cytidylyltransferase family. IspD subfamily.</text>
</comment>
<evidence type="ECO:0000256" key="7">
    <source>
        <dbReference type="HAMAP-Rule" id="MF_00108"/>
    </source>
</evidence>
<dbReference type="InterPro" id="IPR018294">
    <property type="entry name" value="ISPD_synthase_CS"/>
</dbReference>
<dbReference type="Gene3D" id="3.90.550.10">
    <property type="entry name" value="Spore Coat Polysaccharide Biosynthesis Protein SpsA, Chain A"/>
    <property type="match status" value="1"/>
</dbReference>
<evidence type="ECO:0000256" key="6">
    <source>
        <dbReference type="ARBA" id="ARBA00023229"/>
    </source>
</evidence>
<sequence>MRVAVVIPAAGSGTRLGESVPKAFVSLGDRTILEVCVAGVLAAHIADTVVVVVPTELIDTAQQLVPEAIVVAGGAHRSDSVRAGLAAAGAADIVLVHDAARPLTPPGVFDRVVAAVRAGHPAVVPGLPVADTLKQIDPHPVDGAERVVATVDRDLLRAVQTPQGFTREALQRAHADDSGLATDDAGLAERCGIPVYIVAGDPLALKITTPWDLRIARDVVAEGASSAGRVGEEPYLSAGRVGDERSEEPYLSAGRVGDARSEEPYRDPPPQHRRTP</sequence>
<dbReference type="InterPro" id="IPR050088">
    <property type="entry name" value="IspD/TarI_cytidylyltransf_bact"/>
</dbReference>
<evidence type="ECO:0000313" key="9">
    <source>
        <dbReference type="EMBL" id="MXP19969.1"/>
    </source>
</evidence>
<name>A0A6L7GJ56_9ACTN</name>
<evidence type="ECO:0000256" key="1">
    <source>
        <dbReference type="ARBA" id="ARBA00001282"/>
    </source>
</evidence>
<feature type="site" description="Positions MEP for the nucleophilic attack" evidence="7">
    <location>
        <position position="153"/>
    </location>
</feature>
<proteinExistence type="inferred from homology"/>
<keyword evidence="6 7" id="KW-0414">Isoprene biosynthesis</keyword>
<dbReference type="CDD" id="cd02516">
    <property type="entry name" value="CDP-ME_synthetase"/>
    <property type="match status" value="1"/>
</dbReference>
<comment type="caution">
    <text evidence="9">The sequence shown here is derived from an EMBL/GenBank/DDBJ whole genome shotgun (WGS) entry which is preliminary data.</text>
</comment>
<keyword evidence="4 7" id="KW-0808">Transferase</keyword>
<dbReference type="InterPro" id="IPR001228">
    <property type="entry name" value="IspD"/>
</dbReference>
<feature type="site" description="Transition state stabilizer" evidence="7">
    <location>
        <position position="22"/>
    </location>
</feature>
<evidence type="ECO:0000256" key="5">
    <source>
        <dbReference type="ARBA" id="ARBA00022695"/>
    </source>
</evidence>
<organism evidence="9 10">
    <name type="scientific">Gordonia mangrovi</name>
    <dbReference type="NCBI Taxonomy" id="2665643"/>
    <lineage>
        <taxon>Bacteria</taxon>
        <taxon>Bacillati</taxon>
        <taxon>Actinomycetota</taxon>
        <taxon>Actinomycetes</taxon>
        <taxon>Mycobacteriales</taxon>
        <taxon>Gordoniaceae</taxon>
        <taxon>Gordonia</taxon>
    </lineage>
</organism>
<comment type="pathway">
    <text evidence="2 7">Isoprenoid biosynthesis; isopentenyl diphosphate biosynthesis via DXP pathway; isopentenyl diphosphate from 1-deoxy-D-xylulose 5-phosphate: step 2/6.</text>
</comment>
<accession>A0A6L7GJ56</accession>
<evidence type="ECO:0000313" key="10">
    <source>
        <dbReference type="Proteomes" id="UP000475545"/>
    </source>
</evidence>
<dbReference type="PROSITE" id="PS01295">
    <property type="entry name" value="ISPD"/>
    <property type="match status" value="1"/>
</dbReference>
<protein>
    <recommendedName>
        <fullName evidence="7">2-C-methyl-D-erythritol 4-phosphate cytidylyltransferase</fullName>
        <ecNumber evidence="7">2.7.7.60</ecNumber>
    </recommendedName>
    <alternativeName>
        <fullName evidence="7">4-diphosphocytidyl-2C-methyl-D-erythritol synthase</fullName>
    </alternativeName>
    <alternativeName>
        <fullName evidence="7">MEP cytidylyltransferase</fullName>
        <shortName evidence="7">MCT</shortName>
    </alternativeName>
</protein>
<evidence type="ECO:0000256" key="8">
    <source>
        <dbReference type="SAM" id="MobiDB-lite"/>
    </source>
</evidence>
<dbReference type="Pfam" id="PF01128">
    <property type="entry name" value="IspD"/>
    <property type="match status" value="1"/>
</dbReference>
<dbReference type="UniPathway" id="UPA00056">
    <property type="reaction ID" value="UER00093"/>
</dbReference>
<keyword evidence="10" id="KW-1185">Reference proteome</keyword>
<evidence type="ECO:0000256" key="4">
    <source>
        <dbReference type="ARBA" id="ARBA00022679"/>
    </source>
</evidence>
<dbReference type="EMBL" id="WMBR01000001">
    <property type="protein sequence ID" value="MXP19969.1"/>
    <property type="molecule type" value="Genomic_DNA"/>
</dbReference>
<evidence type="ECO:0000256" key="2">
    <source>
        <dbReference type="ARBA" id="ARBA00004787"/>
    </source>
</evidence>
<dbReference type="EC" id="2.7.7.60" evidence="7"/>
<feature type="site" description="Positions MEP for the nucleophilic attack" evidence="7">
    <location>
        <position position="206"/>
    </location>
</feature>
<feature type="site" description="Transition state stabilizer" evidence="7">
    <location>
        <position position="15"/>
    </location>
</feature>
<dbReference type="GO" id="GO:0019288">
    <property type="term" value="P:isopentenyl diphosphate biosynthetic process, methylerythritol 4-phosphate pathway"/>
    <property type="evidence" value="ECO:0007669"/>
    <property type="project" value="UniProtKB-UniRule"/>
</dbReference>
<dbReference type="InterPro" id="IPR034683">
    <property type="entry name" value="IspD/TarI"/>
</dbReference>
<reference evidence="9 10" key="1">
    <citation type="submission" date="2019-11" db="EMBL/GenBank/DDBJ databases">
        <title>Gordonia sp. nov., a novel actinobacterium isolated from mangrove soil in Hainan.</title>
        <authorList>
            <person name="Huang X."/>
            <person name="Xie Y."/>
            <person name="Chu X."/>
            <person name="Xiao K."/>
        </authorList>
    </citation>
    <scope>NUCLEOTIDE SEQUENCE [LARGE SCALE GENOMIC DNA]</scope>
    <source>
        <strain evidence="9 10">HNM0687</strain>
    </source>
</reference>
<dbReference type="GO" id="GO:0050518">
    <property type="term" value="F:2-C-methyl-D-erythritol 4-phosphate cytidylyltransferase activity"/>
    <property type="evidence" value="ECO:0007669"/>
    <property type="project" value="UniProtKB-UniRule"/>
</dbReference>
<dbReference type="PANTHER" id="PTHR32125:SF4">
    <property type="entry name" value="2-C-METHYL-D-ERYTHRITOL 4-PHOSPHATE CYTIDYLYLTRANSFERASE, CHLOROPLASTIC"/>
    <property type="match status" value="1"/>
</dbReference>
<comment type="catalytic activity">
    <reaction evidence="1 7">
        <text>2-C-methyl-D-erythritol 4-phosphate + CTP + H(+) = 4-CDP-2-C-methyl-D-erythritol + diphosphate</text>
        <dbReference type="Rhea" id="RHEA:13429"/>
        <dbReference type="ChEBI" id="CHEBI:15378"/>
        <dbReference type="ChEBI" id="CHEBI:33019"/>
        <dbReference type="ChEBI" id="CHEBI:37563"/>
        <dbReference type="ChEBI" id="CHEBI:57823"/>
        <dbReference type="ChEBI" id="CHEBI:58262"/>
        <dbReference type="EC" id="2.7.7.60"/>
    </reaction>
</comment>